<evidence type="ECO:0000313" key="1">
    <source>
        <dbReference type="EMBL" id="KAK6178509.1"/>
    </source>
</evidence>
<evidence type="ECO:0000313" key="2">
    <source>
        <dbReference type="Proteomes" id="UP001347796"/>
    </source>
</evidence>
<reference evidence="1 2" key="1">
    <citation type="submission" date="2024-01" db="EMBL/GenBank/DDBJ databases">
        <title>The genome of the rayed Mediterranean limpet Patella caerulea (Linnaeus, 1758).</title>
        <authorList>
            <person name="Anh-Thu Weber A."/>
            <person name="Halstead-Nussloch G."/>
        </authorList>
    </citation>
    <scope>NUCLEOTIDE SEQUENCE [LARGE SCALE GENOMIC DNA]</scope>
    <source>
        <strain evidence="1">AATW-2023a</strain>
        <tissue evidence="1">Whole specimen</tissue>
    </source>
</reference>
<proteinExistence type="predicted"/>
<dbReference type="EMBL" id="JAZGQO010000009">
    <property type="protein sequence ID" value="KAK6178509.1"/>
    <property type="molecule type" value="Genomic_DNA"/>
</dbReference>
<name>A0AAN8JMW8_PATCE</name>
<sequence length="463" mass="52859">MATSNWLQDIYYHEHHGRNINIIGDTATWSDQTRHLFGSKAPIIPTDKLKFTFQGTGHSFVGVGYLKDNRVNWVMKFSIQVNNEFGEGFLYFFDDFKILMGVKDEIRERIELPDGENTDLFALVDIRFGNLEFETGEFSRSNTFLALDKNGTVNNNKLGLKKPKPGTFCVCKKPMSMEYRIELGLEPVTAASYWTANIVLSNCPPGRVPNSYSDIFKIDSFENEQGAIQLQFRPKGIVICSFKNNQREIQIKNIHLGRNIYMWLELFRCKIRMTSLKNEENSKMGYVRVALIGVPVGSQTDISSITQPMSQQDTHRCDQRLFVEPASSTMGQPRAMRILDSPLQRNNISCRLTVEATQQYADDNTMVKTCIKGSTGDITELAQYLNILSSIKTMIENNPTPISYYAMYRSMQTQMWKKLQELNNSNVYNSLELQSAHFHFMDTFSTIQSTNCSTCLCGTNCKN</sequence>
<dbReference type="Proteomes" id="UP001347796">
    <property type="component" value="Unassembled WGS sequence"/>
</dbReference>
<accession>A0AAN8JMW8</accession>
<keyword evidence="2" id="KW-1185">Reference proteome</keyword>
<gene>
    <name evidence="1" type="ORF">SNE40_013289</name>
</gene>
<protein>
    <submittedName>
        <fullName evidence="1">Uncharacterized protein</fullName>
    </submittedName>
</protein>
<dbReference type="AlphaFoldDB" id="A0AAN8JMW8"/>
<comment type="caution">
    <text evidence="1">The sequence shown here is derived from an EMBL/GenBank/DDBJ whole genome shotgun (WGS) entry which is preliminary data.</text>
</comment>
<organism evidence="1 2">
    <name type="scientific">Patella caerulea</name>
    <name type="common">Rayed Mediterranean limpet</name>
    <dbReference type="NCBI Taxonomy" id="87958"/>
    <lineage>
        <taxon>Eukaryota</taxon>
        <taxon>Metazoa</taxon>
        <taxon>Spiralia</taxon>
        <taxon>Lophotrochozoa</taxon>
        <taxon>Mollusca</taxon>
        <taxon>Gastropoda</taxon>
        <taxon>Patellogastropoda</taxon>
        <taxon>Patelloidea</taxon>
        <taxon>Patellidae</taxon>
        <taxon>Patella</taxon>
    </lineage>
</organism>